<dbReference type="GO" id="GO:0016491">
    <property type="term" value="F:oxidoreductase activity"/>
    <property type="evidence" value="ECO:0007669"/>
    <property type="project" value="InterPro"/>
</dbReference>
<evidence type="ECO:0000313" key="3">
    <source>
        <dbReference type="Proteomes" id="UP000218069"/>
    </source>
</evidence>
<dbReference type="OrthoDB" id="9799122at2"/>
<evidence type="ECO:0000259" key="1">
    <source>
        <dbReference type="Pfam" id="PF01323"/>
    </source>
</evidence>
<dbReference type="Proteomes" id="UP000218069">
    <property type="component" value="Unassembled WGS sequence"/>
</dbReference>
<dbReference type="InterPro" id="IPR036249">
    <property type="entry name" value="Thioredoxin-like_sf"/>
</dbReference>
<keyword evidence="2" id="KW-0413">Isomerase</keyword>
<dbReference type="InterPro" id="IPR001853">
    <property type="entry name" value="DSBA-like_thioredoxin_dom"/>
</dbReference>
<sequence>MIQIQIWGDFECPFSYLQTLVLLKLKDKYGDAIEIIWRAFELNPDKQVMTPTPEYLENLQAASQELIAAQAHLKLISPKYLTNIRLAQESVYFADVQGLSLKMAIALFDAFFNREIDISKEEEILKIADRLGLNSDALNVAWRDGKLTSKVILDEQEFRTYGFQGVPAMLIGEKDFSPRSFTPVIGYKTPDELDLIISKVL</sequence>
<dbReference type="AlphaFoldDB" id="A0A240E2N0"/>
<protein>
    <submittedName>
        <fullName evidence="2">Predicted dithiol-disulfide isomerase, DsbA family</fullName>
    </submittedName>
</protein>
<dbReference type="SUPFAM" id="SSF52833">
    <property type="entry name" value="Thioredoxin-like"/>
    <property type="match status" value="1"/>
</dbReference>
<accession>A0A240E2N0</accession>
<evidence type="ECO:0000313" key="2">
    <source>
        <dbReference type="EMBL" id="SNX29184.1"/>
    </source>
</evidence>
<reference evidence="3" key="1">
    <citation type="submission" date="2017-08" db="EMBL/GenBank/DDBJ databases">
        <authorList>
            <person name="Varghese N."/>
            <person name="Submissions S."/>
        </authorList>
    </citation>
    <scope>NUCLEOTIDE SEQUENCE [LARGE SCALE GENOMIC DNA]</scope>
    <source>
        <strain evidence="3">AP-Melu-1000-B4</strain>
    </source>
</reference>
<dbReference type="GO" id="GO:0016853">
    <property type="term" value="F:isomerase activity"/>
    <property type="evidence" value="ECO:0007669"/>
    <property type="project" value="UniProtKB-KW"/>
</dbReference>
<gene>
    <name evidence="2" type="ORF">SAMN06295945_1549</name>
</gene>
<proteinExistence type="predicted"/>
<name>A0A240E2N0_9BURK</name>
<dbReference type="Pfam" id="PF01323">
    <property type="entry name" value="DSBA"/>
    <property type="match status" value="1"/>
</dbReference>
<organism evidence="2 3">
    <name type="scientific">Polynucleobacter meluiroseus</name>
    <dbReference type="NCBI Taxonomy" id="1938814"/>
    <lineage>
        <taxon>Bacteria</taxon>
        <taxon>Pseudomonadati</taxon>
        <taxon>Pseudomonadota</taxon>
        <taxon>Betaproteobacteria</taxon>
        <taxon>Burkholderiales</taxon>
        <taxon>Burkholderiaceae</taxon>
        <taxon>Polynucleobacter</taxon>
    </lineage>
</organism>
<feature type="domain" description="DSBA-like thioredoxin" evidence="1">
    <location>
        <begin position="3"/>
        <end position="176"/>
    </location>
</feature>
<dbReference type="Gene3D" id="3.40.30.10">
    <property type="entry name" value="Glutaredoxin"/>
    <property type="match status" value="1"/>
</dbReference>
<dbReference type="EMBL" id="OANS01000004">
    <property type="protein sequence ID" value="SNX29184.1"/>
    <property type="molecule type" value="Genomic_DNA"/>
</dbReference>
<dbReference type="RefSeq" id="WP_096674030.1">
    <property type="nucleotide sequence ID" value="NZ_OANS01000004.1"/>
</dbReference>
<keyword evidence="3" id="KW-1185">Reference proteome</keyword>